<dbReference type="STRING" id="572480.Arnit_0427"/>
<dbReference type="Pfam" id="PF13344">
    <property type="entry name" value="Hydrolase_6"/>
    <property type="match status" value="1"/>
</dbReference>
<dbReference type="AlphaFoldDB" id="D5V5Q6"/>
<evidence type="ECO:0000313" key="2">
    <source>
        <dbReference type="Proteomes" id="UP000000939"/>
    </source>
</evidence>
<reference evidence="1 2" key="1">
    <citation type="journal article" date="2010" name="Stand. Genomic Sci.">
        <title>Complete genome sequence of Arcobacter nitrofigilis type strain (CI).</title>
        <authorList>
            <person name="Pati A."/>
            <person name="Gronow S."/>
            <person name="Lapidus A."/>
            <person name="Copeland A."/>
            <person name="Glavina Del Rio T."/>
            <person name="Nolan M."/>
            <person name="Lucas S."/>
            <person name="Tice H."/>
            <person name="Cheng J.F."/>
            <person name="Han C."/>
            <person name="Chertkov O."/>
            <person name="Bruce D."/>
            <person name="Tapia R."/>
            <person name="Goodwin L."/>
            <person name="Pitluck S."/>
            <person name="Liolios K."/>
            <person name="Ivanova N."/>
            <person name="Mavromatis K."/>
            <person name="Chen A."/>
            <person name="Palaniappan K."/>
            <person name="Land M."/>
            <person name="Hauser L."/>
            <person name="Chang Y.J."/>
            <person name="Jeffries C.D."/>
            <person name="Detter J.C."/>
            <person name="Rohde M."/>
            <person name="Goker M."/>
            <person name="Bristow J."/>
            <person name="Eisen J.A."/>
            <person name="Markowitz V."/>
            <person name="Hugenholtz P."/>
            <person name="Klenk H.P."/>
            <person name="Kyrpides N.C."/>
        </authorList>
    </citation>
    <scope>NUCLEOTIDE SEQUENCE [LARGE SCALE GENOMIC DNA]</scope>
    <source>
        <strain evidence="2">ATCC 33309 / DSM 7299 / CCUG 15893 / LMG 7604 / NCTC 12251 / CI</strain>
    </source>
</reference>
<keyword evidence="2" id="KW-1185">Reference proteome</keyword>
<dbReference type="OrthoDB" id="5338687at2"/>
<dbReference type="Pfam" id="PF13242">
    <property type="entry name" value="Hydrolase_like"/>
    <property type="match status" value="1"/>
</dbReference>
<accession>D5V5Q6</accession>
<organism evidence="1 2">
    <name type="scientific">Arcobacter nitrofigilis (strain ATCC 33309 / DSM 7299 / CCUG 15893 / LMG 7604 / NCTC 12251 / CI)</name>
    <name type="common">Campylobacter nitrofigilis</name>
    <dbReference type="NCBI Taxonomy" id="572480"/>
    <lineage>
        <taxon>Bacteria</taxon>
        <taxon>Pseudomonadati</taxon>
        <taxon>Campylobacterota</taxon>
        <taxon>Epsilonproteobacteria</taxon>
        <taxon>Campylobacterales</taxon>
        <taxon>Arcobacteraceae</taxon>
        <taxon>Arcobacter</taxon>
    </lineage>
</organism>
<evidence type="ECO:0000313" key="1">
    <source>
        <dbReference type="EMBL" id="ADG92092.1"/>
    </source>
</evidence>
<dbReference type="EMBL" id="CP001999">
    <property type="protein sequence ID" value="ADG92092.1"/>
    <property type="molecule type" value="Genomic_DNA"/>
</dbReference>
<dbReference type="GO" id="GO:0005737">
    <property type="term" value="C:cytoplasm"/>
    <property type="evidence" value="ECO:0007669"/>
    <property type="project" value="TreeGrafter"/>
</dbReference>
<dbReference type="eggNOG" id="COG0647">
    <property type="taxonomic scope" value="Bacteria"/>
</dbReference>
<gene>
    <name evidence="1" type="ordered locus">Arnit_0427</name>
</gene>
<dbReference type="PANTHER" id="PTHR19288">
    <property type="entry name" value="4-NITROPHENYLPHOSPHATASE-RELATED"/>
    <property type="match status" value="1"/>
</dbReference>
<dbReference type="InterPro" id="IPR036412">
    <property type="entry name" value="HAD-like_sf"/>
</dbReference>
<sequence>MNKAYFIDVQGTLIDDINKDPINGAIEFIDTLNEKNIPYVVITNNTKFKSEDFKKFLNDKGFNIKNYIDPFYILNTVTKEKRVAAFGVDEFLKTMVDLGYVLDYENPKELIVSIKKDYTNEDYASMIEIALRVNSIIGMHDTSIYSKDGRRYPGVGAIMKMIKFATNKDYKVVGKPSIGFFQSAKNIINVDFKDIMIVSDDMIGDLIGAQNLGMSSCLVLSGKIKSEEEILSTLDEKDKPNFVCKDMGGVLNLLNKGEI</sequence>
<dbReference type="Gene3D" id="3.40.50.1000">
    <property type="entry name" value="HAD superfamily/HAD-like"/>
    <property type="match status" value="2"/>
</dbReference>
<protein>
    <submittedName>
        <fullName evidence="1">HAD-superfamily hydrolase, subfamily IIA</fullName>
    </submittedName>
</protein>
<dbReference type="KEGG" id="ant:Arnit_0427"/>
<dbReference type="PANTHER" id="PTHR19288:SF46">
    <property type="entry name" value="HALOACID DEHALOGENASE-LIKE HYDROLASE DOMAIN-CONTAINING PROTEIN 2"/>
    <property type="match status" value="1"/>
</dbReference>
<dbReference type="GO" id="GO:0016791">
    <property type="term" value="F:phosphatase activity"/>
    <property type="evidence" value="ECO:0007669"/>
    <property type="project" value="TreeGrafter"/>
</dbReference>
<dbReference type="Proteomes" id="UP000000939">
    <property type="component" value="Chromosome"/>
</dbReference>
<dbReference type="InterPro" id="IPR023214">
    <property type="entry name" value="HAD_sf"/>
</dbReference>
<keyword evidence="1" id="KW-0378">Hydrolase</keyword>
<dbReference type="RefSeq" id="WP_013134237.1">
    <property type="nucleotide sequence ID" value="NC_014166.1"/>
</dbReference>
<proteinExistence type="predicted"/>
<dbReference type="InterPro" id="IPR006357">
    <property type="entry name" value="HAD-SF_hydro_IIA"/>
</dbReference>
<name>D5V5Q6_ARCNC</name>
<dbReference type="SUPFAM" id="SSF56784">
    <property type="entry name" value="HAD-like"/>
    <property type="match status" value="1"/>
</dbReference>
<dbReference type="NCBIfam" id="TIGR01460">
    <property type="entry name" value="HAD-SF-IIA"/>
    <property type="match status" value="1"/>
</dbReference>
<dbReference type="HOGENOM" id="CLU_043473_1_2_7"/>